<evidence type="ECO:0000256" key="3">
    <source>
        <dbReference type="SAM" id="MobiDB-lite"/>
    </source>
</evidence>
<evidence type="ECO:0000313" key="6">
    <source>
        <dbReference type="Proteomes" id="UP000247647"/>
    </source>
</evidence>
<evidence type="ECO:0000313" key="5">
    <source>
        <dbReference type="EMBL" id="PYH38721.1"/>
    </source>
</evidence>
<feature type="compositionally biased region" description="Basic residues" evidence="3">
    <location>
        <begin position="1"/>
        <end position="17"/>
    </location>
</feature>
<dbReference type="GeneID" id="37127078"/>
<dbReference type="Gene3D" id="1.25.40.20">
    <property type="entry name" value="Ankyrin repeat-containing domain"/>
    <property type="match status" value="1"/>
</dbReference>
<feature type="domain" description="Nephrocystin 3-like N-terminal" evidence="4">
    <location>
        <begin position="362"/>
        <end position="482"/>
    </location>
</feature>
<evidence type="ECO:0000256" key="2">
    <source>
        <dbReference type="PROSITE-ProRule" id="PRU00023"/>
    </source>
</evidence>
<feature type="repeat" description="ANK" evidence="2">
    <location>
        <begin position="778"/>
        <end position="810"/>
    </location>
</feature>
<keyword evidence="6" id="KW-1185">Reference proteome</keyword>
<dbReference type="InterPro" id="IPR056884">
    <property type="entry name" value="NPHP3-like_N"/>
</dbReference>
<dbReference type="RefSeq" id="XP_025484199.1">
    <property type="nucleotide sequence ID" value="XM_025624622.1"/>
</dbReference>
<dbReference type="AlphaFoldDB" id="A0A318YVA0"/>
<evidence type="ECO:0000256" key="1">
    <source>
        <dbReference type="ARBA" id="ARBA00022737"/>
    </source>
</evidence>
<reference evidence="5" key="1">
    <citation type="submission" date="2016-12" db="EMBL/GenBank/DDBJ databases">
        <title>The genomes of Aspergillus section Nigri reveals drivers in fungal speciation.</title>
        <authorList>
            <consortium name="DOE Joint Genome Institute"/>
            <person name="Vesth T.C."/>
            <person name="Nybo J."/>
            <person name="Theobald S."/>
            <person name="Brandl J."/>
            <person name="Frisvad J.C."/>
            <person name="Nielsen K.F."/>
            <person name="Lyhne E.K."/>
            <person name="Kogle M.E."/>
            <person name="Kuo A."/>
            <person name="Riley R."/>
            <person name="Clum A."/>
            <person name="Nolan M."/>
            <person name="Lipzen A."/>
            <person name="Salamov A."/>
            <person name="Henrissat B."/>
            <person name="Wiebenga A."/>
            <person name="De Vries R.P."/>
            <person name="Grigoriev I.V."/>
            <person name="Mortensen U.H."/>
            <person name="Andersen M.R."/>
            <person name="Baker S.E."/>
        </authorList>
    </citation>
    <scope>NUCLEOTIDE SEQUENCE [LARGE SCALE GENOMIC DNA]</scope>
    <source>
        <strain evidence="5">CBS 115656</strain>
    </source>
</reference>
<gene>
    <name evidence="5" type="ORF">BO87DRAFT_382708</name>
</gene>
<dbReference type="PANTHER" id="PTHR10039">
    <property type="entry name" value="AMELOGENIN"/>
    <property type="match status" value="1"/>
</dbReference>
<protein>
    <recommendedName>
        <fullName evidence="4">Nephrocystin 3-like N-terminal domain-containing protein</fullName>
    </recommendedName>
</protein>
<proteinExistence type="predicted"/>
<keyword evidence="2" id="KW-0040">ANK repeat</keyword>
<organism evidence="5 6">
    <name type="scientific">Aspergillus neoniger (strain CBS 115656)</name>
    <dbReference type="NCBI Taxonomy" id="1448310"/>
    <lineage>
        <taxon>Eukaryota</taxon>
        <taxon>Fungi</taxon>
        <taxon>Dikarya</taxon>
        <taxon>Ascomycota</taxon>
        <taxon>Pezizomycotina</taxon>
        <taxon>Eurotiomycetes</taxon>
        <taxon>Eurotiomycetidae</taxon>
        <taxon>Eurotiales</taxon>
        <taxon>Aspergillaceae</taxon>
        <taxon>Aspergillus</taxon>
        <taxon>Aspergillus subgen. Circumdati</taxon>
    </lineage>
</organism>
<keyword evidence="1" id="KW-0677">Repeat</keyword>
<dbReference type="InterPro" id="IPR002110">
    <property type="entry name" value="Ankyrin_rpt"/>
</dbReference>
<accession>A0A318YVA0</accession>
<dbReference type="SUPFAM" id="SSF48403">
    <property type="entry name" value="Ankyrin repeat"/>
    <property type="match status" value="1"/>
</dbReference>
<dbReference type="OrthoDB" id="4472712at2759"/>
<dbReference type="Proteomes" id="UP000247647">
    <property type="component" value="Unassembled WGS sequence"/>
</dbReference>
<evidence type="ECO:0000259" key="4">
    <source>
        <dbReference type="Pfam" id="PF24883"/>
    </source>
</evidence>
<feature type="compositionally biased region" description="Basic and acidic residues" evidence="3">
    <location>
        <begin position="82"/>
        <end position="97"/>
    </location>
</feature>
<feature type="region of interest" description="Disordered" evidence="3">
    <location>
        <begin position="1"/>
        <end position="109"/>
    </location>
</feature>
<feature type="compositionally biased region" description="Basic and acidic residues" evidence="3">
    <location>
        <begin position="61"/>
        <end position="71"/>
    </location>
</feature>
<dbReference type="Pfam" id="PF12796">
    <property type="entry name" value="Ank_2"/>
    <property type="match status" value="2"/>
</dbReference>
<dbReference type="EMBL" id="KZ821447">
    <property type="protein sequence ID" value="PYH38721.1"/>
    <property type="molecule type" value="Genomic_DNA"/>
</dbReference>
<dbReference type="SMART" id="SM00248">
    <property type="entry name" value="ANK"/>
    <property type="match status" value="4"/>
</dbReference>
<dbReference type="PROSITE" id="PS50088">
    <property type="entry name" value="ANK_REPEAT"/>
    <property type="match status" value="1"/>
</dbReference>
<sequence length="1168" mass="131781">MHRLKANISRRLHRSRHKEPAADNQSMSPDCKLSDTIEPAKELSQKRSTSASGEVLITNKNQHEEAVPRNLREKRRSLSVSDTRREVSSVIGDDKTPDSSLPDYSKELNGDKKVPRNLWKDSFDKLSQKTQGHLRELGYEPRFDTKQEGDLDVLLKDLQEKREFRDKEAWKFKNDHLVRDYAATCATWVKRIGDLVVPFAPSQAAGPWGLIKAALEIPVNLAAKMTALLGAVERILQAAYRGRLYESAYATENAKEKELADTAQACSAAQGQKAIQHLQDIQGHLPRIEGQVVECLKELKDREAREILEWVSTVKYRAHHNSVRNNRTLGTGEWLLQKDAFRDWEESNSSAVLWLRGSHEGFAYFYCNRFEDIRTRPLAVAQSYVRQLASSAKETSSNQAYSKYIQSILESTYEDLRMDCADLDLKYCRELMSKYLNIYPRTTLVLDAFDECDPASRGDLLELFTDLLCNSTRPIKLFIASRPDGDVQQQVRSHPNIEIQATDNQQDIQAYINQEMLKLIKRDSAFCDLQDRIKSTLSAKSQGISFLEEIEESHPHDRDLALRAFKWVLAAREPLAREALLEAIRINPDGMDTKLCASISDDALLALCRNLLVIDSERDVWRVSHLSVVEYFELRKSWTPAVTNLMVGKACLLFMLSEAWNETTHKFPLYNLEKTPEYSCFTRTFIYYVSCFWPEHIAILDPTGLSTENLSPVVELLERFLGAPQDSSAQNRIWARWYDNSVMPSEYSILAVCIFGFRQVSDSWWNNGELDLASTNHHGRTYVLLAAEYGHIHILRILLAKGGTVGIQGGLKSTPLIKAAEYGHVEVARFLLKDAKADVNSQIDGVFWPSRCALGAAISERSLDMLQLLIFEDHAEVNMHLKCDGSPLAMASRDDWLEGTKFLVEQGGADVDLVLQYGWCGSALDAAARTNSLNTLKYLVGVQRANVNLPLQIGDYGSALAAAVMKGYPESVQYLIEVGNADVNVPLSGENGTVLTMVVMNWRLGLMETRLLIQLAMRGQPGAPRRFWFPLRDIVRALLAAGASVVSDIGDGVIVDAIECFKSETWLRKRPGIMIDAGCSLTDAFGKKRLIFDEDGAKDSLDMKKTRAVGKATLVELQTAMWQQYKNGTLGIEEARYVERMYREDNILKLSKRDLDTISTYFDKGVII</sequence>
<dbReference type="InterPro" id="IPR036770">
    <property type="entry name" value="Ankyrin_rpt-contain_sf"/>
</dbReference>
<dbReference type="PROSITE" id="PS50297">
    <property type="entry name" value="ANK_REP_REGION"/>
    <property type="match status" value="1"/>
</dbReference>
<dbReference type="Pfam" id="PF24883">
    <property type="entry name" value="NPHP3_N"/>
    <property type="match status" value="1"/>
</dbReference>
<name>A0A318YVA0_ASPNB</name>
<feature type="compositionally biased region" description="Basic and acidic residues" evidence="3">
    <location>
        <begin position="32"/>
        <end position="45"/>
    </location>
</feature>